<dbReference type="AlphaFoldDB" id="A0AAI8L5T4"/>
<proteinExistence type="predicted"/>
<accession>A0AAI8L5T4</accession>
<sequence>MHGLIHVLGYQNTAGNLADGPNAMLPHVPTAQLTPGQFLSAGRTGDVLRRMVDAVEPVAAGAHGIAWMSAEPQPVQVFDHDVCTVLLATDTHPDHLPDHTIAVCCFDGPPTGRTYPIYKRSCILIHSGLYIPPGRPP</sequence>
<dbReference type="Proteomes" id="UP000265765">
    <property type="component" value="Chromosome"/>
</dbReference>
<evidence type="ECO:0000313" key="2">
    <source>
        <dbReference type="Proteomes" id="UP000265765"/>
    </source>
</evidence>
<protein>
    <submittedName>
        <fullName evidence="1">Uncharacterized protein</fullName>
    </submittedName>
</protein>
<dbReference type="EMBL" id="CP032427">
    <property type="protein sequence ID" value="AYC41513.1"/>
    <property type="molecule type" value="Genomic_DNA"/>
</dbReference>
<evidence type="ECO:0000313" key="1">
    <source>
        <dbReference type="EMBL" id="AYC41513.1"/>
    </source>
</evidence>
<name>A0AAI8L5T4_9ACTN</name>
<organism evidence="1 2">
    <name type="scientific">Streptomyces griseorubiginosus</name>
    <dbReference type="NCBI Taxonomy" id="67304"/>
    <lineage>
        <taxon>Bacteria</taxon>
        <taxon>Bacillati</taxon>
        <taxon>Actinomycetota</taxon>
        <taxon>Actinomycetes</taxon>
        <taxon>Kitasatosporales</taxon>
        <taxon>Streptomycetaceae</taxon>
        <taxon>Streptomyces</taxon>
    </lineage>
</organism>
<gene>
    <name evidence="1" type="ORF">DWG14_05802</name>
</gene>
<dbReference type="KEGG" id="sge:DWG14_05802"/>
<reference evidence="1 2" key="1">
    <citation type="submission" date="2018-09" db="EMBL/GenBank/DDBJ databases">
        <title>Production of Trimethoprim by Streptomyces sp. 3E-1.</title>
        <authorList>
            <person name="Kang H.J."/>
            <person name="Kim S.B."/>
        </authorList>
    </citation>
    <scope>NUCLEOTIDE SEQUENCE [LARGE SCALE GENOMIC DNA]</scope>
    <source>
        <strain evidence="1 2">3E-1</strain>
    </source>
</reference>